<dbReference type="PANTHER" id="PTHR24220">
    <property type="entry name" value="IMPORT ATP-BINDING PROTEIN"/>
    <property type="match status" value="1"/>
</dbReference>
<organism evidence="1 2">
    <name type="scientific">Pseudooceanicola lipolyticus</name>
    <dbReference type="NCBI Taxonomy" id="2029104"/>
    <lineage>
        <taxon>Bacteria</taxon>
        <taxon>Pseudomonadati</taxon>
        <taxon>Pseudomonadota</taxon>
        <taxon>Alphaproteobacteria</taxon>
        <taxon>Rhodobacterales</taxon>
        <taxon>Paracoccaceae</taxon>
        <taxon>Pseudooceanicola</taxon>
    </lineage>
</organism>
<accession>A0A2M8IT00</accession>
<feature type="non-terminal residue" evidence="1">
    <location>
        <position position="1"/>
    </location>
</feature>
<dbReference type="Proteomes" id="UP000231553">
    <property type="component" value="Unassembled WGS sequence"/>
</dbReference>
<keyword evidence="2" id="KW-1185">Reference proteome</keyword>
<evidence type="ECO:0000313" key="1">
    <source>
        <dbReference type="EMBL" id="PJE28072.1"/>
    </source>
</evidence>
<comment type="caution">
    <text evidence="1">The sequence shown here is derived from an EMBL/GenBank/DDBJ whole genome shotgun (WGS) entry which is preliminary data.</text>
</comment>
<name>A0A2M8IT00_9RHOB</name>
<dbReference type="SUPFAM" id="SSF52540">
    <property type="entry name" value="P-loop containing nucleoside triphosphate hydrolases"/>
    <property type="match status" value="1"/>
</dbReference>
<dbReference type="GO" id="GO:0005886">
    <property type="term" value="C:plasma membrane"/>
    <property type="evidence" value="ECO:0007669"/>
    <property type="project" value="TreeGrafter"/>
</dbReference>
<protein>
    <submittedName>
        <fullName evidence="1">ABC transporter ATP-binding protein</fullName>
    </submittedName>
</protein>
<reference evidence="1 2" key="1">
    <citation type="journal article" date="2018" name="Int. J. Syst. Evol. Microbiol.">
        <title>Pseudooceanicola lipolyticus sp. nov., a marine alphaproteobacterium, reclassification of Oceanicola flagellatus as Pseudooceanicola flagellatus comb. nov. and emended description of the genus Pseudooceanicola.</title>
        <authorList>
            <person name="Huang M.-M."/>
            <person name="Guo L.-L."/>
            <person name="Wu Y.-H."/>
            <person name="Lai Q.-L."/>
            <person name="Shao Z.-Z."/>
            <person name="Wang C.-S."/>
            <person name="Wu M."/>
            <person name="Xu X.-W."/>
        </authorList>
    </citation>
    <scope>NUCLEOTIDE SEQUENCE [LARGE SCALE GENOMIC DNA]</scope>
    <source>
        <strain evidence="1 2">157</strain>
    </source>
</reference>
<dbReference type="Gene3D" id="3.40.50.300">
    <property type="entry name" value="P-loop containing nucleotide triphosphate hydrolases"/>
    <property type="match status" value="1"/>
</dbReference>
<dbReference type="GO" id="GO:0005524">
    <property type="term" value="F:ATP binding"/>
    <property type="evidence" value="ECO:0007669"/>
    <property type="project" value="UniProtKB-KW"/>
</dbReference>
<dbReference type="InterPro" id="IPR015854">
    <property type="entry name" value="ABC_transpr_LolD-like"/>
</dbReference>
<gene>
    <name evidence="1" type="ORF">CVM52_26280</name>
</gene>
<dbReference type="GO" id="GO:0022857">
    <property type="term" value="F:transmembrane transporter activity"/>
    <property type="evidence" value="ECO:0007669"/>
    <property type="project" value="TreeGrafter"/>
</dbReference>
<sequence length="89" mass="9401">RQRAAIARALAHRPAFVIADEPTAALDPETADAVLALLLETARAEGAGLILSSHDIPRMERFGIARRALVPGRHGAGEAVSRLQTVVPC</sequence>
<dbReference type="AlphaFoldDB" id="A0A2M8IT00"/>
<dbReference type="EMBL" id="PGTB01000410">
    <property type="protein sequence ID" value="PJE28072.1"/>
    <property type="molecule type" value="Genomic_DNA"/>
</dbReference>
<keyword evidence="1" id="KW-0547">Nucleotide-binding</keyword>
<keyword evidence="1" id="KW-0067">ATP-binding</keyword>
<dbReference type="InterPro" id="IPR027417">
    <property type="entry name" value="P-loop_NTPase"/>
</dbReference>
<proteinExistence type="predicted"/>
<evidence type="ECO:0000313" key="2">
    <source>
        <dbReference type="Proteomes" id="UP000231553"/>
    </source>
</evidence>